<dbReference type="Pfam" id="PF16087">
    <property type="entry name" value="DUF4817"/>
    <property type="match status" value="1"/>
</dbReference>
<accession>A0A4Y2B9P9</accession>
<proteinExistence type="predicted"/>
<reference evidence="2 3" key="1">
    <citation type="journal article" date="2019" name="Sci. Rep.">
        <title>Orb-weaving spider Araneus ventricosus genome elucidates the spidroin gene catalogue.</title>
        <authorList>
            <person name="Kono N."/>
            <person name="Nakamura H."/>
            <person name="Ohtoshi R."/>
            <person name="Moran D.A.P."/>
            <person name="Shinohara A."/>
            <person name="Yoshida Y."/>
            <person name="Fujiwara M."/>
            <person name="Mori M."/>
            <person name="Tomita M."/>
            <person name="Arakawa K."/>
        </authorList>
    </citation>
    <scope>NUCLEOTIDE SEQUENCE [LARGE SCALE GENOMIC DNA]</scope>
</reference>
<dbReference type="OrthoDB" id="9979538at2759"/>
<dbReference type="InterPro" id="IPR032135">
    <property type="entry name" value="DUF4817"/>
</dbReference>
<comment type="caution">
    <text evidence="2">The sequence shown here is derived from an EMBL/GenBank/DDBJ whole genome shotgun (WGS) entry which is preliminary data.</text>
</comment>
<sequence>MVTSRLALTCCKLVSHLHTCRDKFAESLQICSANLLQTEIAIWEGMFFEHTTLIVVVVHFSLKMSKYSVSERISIVKAYYSRNNSPIAAQRKFATEYKLKTAAPSVITIKNVIEKFERTGSVDVSTHQRFLQNFALLLRYVIAIDGKHIEPVIN</sequence>
<evidence type="ECO:0000259" key="1">
    <source>
        <dbReference type="Pfam" id="PF16087"/>
    </source>
</evidence>
<name>A0A4Y2B9P9_ARAVE</name>
<evidence type="ECO:0000313" key="2">
    <source>
        <dbReference type="EMBL" id="GBL88016.1"/>
    </source>
</evidence>
<feature type="domain" description="DUF4817" evidence="1">
    <location>
        <begin position="68"/>
        <end position="122"/>
    </location>
</feature>
<protein>
    <recommendedName>
        <fullName evidence="1">DUF4817 domain-containing protein</fullName>
    </recommendedName>
</protein>
<gene>
    <name evidence="2" type="ORF">AVEN_246020_1</name>
</gene>
<dbReference type="EMBL" id="BGPR01082645">
    <property type="protein sequence ID" value="GBL88016.1"/>
    <property type="molecule type" value="Genomic_DNA"/>
</dbReference>
<organism evidence="2 3">
    <name type="scientific">Araneus ventricosus</name>
    <name type="common">Orbweaver spider</name>
    <name type="synonym">Epeira ventricosa</name>
    <dbReference type="NCBI Taxonomy" id="182803"/>
    <lineage>
        <taxon>Eukaryota</taxon>
        <taxon>Metazoa</taxon>
        <taxon>Ecdysozoa</taxon>
        <taxon>Arthropoda</taxon>
        <taxon>Chelicerata</taxon>
        <taxon>Arachnida</taxon>
        <taxon>Araneae</taxon>
        <taxon>Araneomorphae</taxon>
        <taxon>Entelegynae</taxon>
        <taxon>Araneoidea</taxon>
        <taxon>Araneidae</taxon>
        <taxon>Araneus</taxon>
    </lineage>
</organism>
<dbReference type="Proteomes" id="UP000499080">
    <property type="component" value="Unassembled WGS sequence"/>
</dbReference>
<dbReference type="AlphaFoldDB" id="A0A4Y2B9P9"/>
<evidence type="ECO:0000313" key="3">
    <source>
        <dbReference type="Proteomes" id="UP000499080"/>
    </source>
</evidence>
<keyword evidence="3" id="KW-1185">Reference proteome</keyword>